<keyword evidence="2" id="KW-1185">Reference proteome</keyword>
<accession>A0A5B6WDV0</accession>
<dbReference type="Proteomes" id="UP000325315">
    <property type="component" value="Unassembled WGS sequence"/>
</dbReference>
<name>A0A5B6WDV0_9ROSI</name>
<proteinExistence type="predicted"/>
<gene>
    <name evidence="1" type="ORF">EPI10_019954</name>
</gene>
<comment type="caution">
    <text evidence="1">The sequence shown here is derived from an EMBL/GenBank/DDBJ whole genome shotgun (WGS) entry which is preliminary data.</text>
</comment>
<dbReference type="AlphaFoldDB" id="A0A5B6WDV0"/>
<sequence>MGCYSMGPKNVVQYGAPFKEEDWNETDDLNFSKTNTFSDVSMLPLAVSTVVLALEDFLFPTVNNDSISKPPQENDPHDNILSILDIMTKYQALITNGRGQMTSNDSDSFFTTP</sequence>
<reference evidence="2" key="1">
    <citation type="journal article" date="2019" name="Plant Biotechnol. J.">
        <title>Genome sequencing of the Australian wild diploid species Gossypium australe highlights disease resistance and delayed gland morphogenesis.</title>
        <authorList>
            <person name="Cai Y."/>
            <person name="Cai X."/>
            <person name="Wang Q."/>
            <person name="Wang P."/>
            <person name="Zhang Y."/>
            <person name="Cai C."/>
            <person name="Xu Y."/>
            <person name="Wang K."/>
            <person name="Zhou Z."/>
            <person name="Wang C."/>
            <person name="Geng S."/>
            <person name="Li B."/>
            <person name="Dong Q."/>
            <person name="Hou Y."/>
            <person name="Wang H."/>
            <person name="Ai P."/>
            <person name="Liu Z."/>
            <person name="Yi F."/>
            <person name="Sun M."/>
            <person name="An G."/>
            <person name="Cheng J."/>
            <person name="Zhang Y."/>
            <person name="Shi Q."/>
            <person name="Xie Y."/>
            <person name="Shi X."/>
            <person name="Chang Y."/>
            <person name="Huang F."/>
            <person name="Chen Y."/>
            <person name="Hong S."/>
            <person name="Mi L."/>
            <person name="Sun Q."/>
            <person name="Zhang L."/>
            <person name="Zhou B."/>
            <person name="Peng R."/>
            <person name="Zhang X."/>
            <person name="Liu F."/>
        </authorList>
    </citation>
    <scope>NUCLEOTIDE SEQUENCE [LARGE SCALE GENOMIC DNA]</scope>
    <source>
        <strain evidence="2">cv. PA1801</strain>
    </source>
</reference>
<evidence type="ECO:0000313" key="1">
    <source>
        <dbReference type="EMBL" id="KAA3479444.1"/>
    </source>
</evidence>
<organism evidence="1 2">
    <name type="scientific">Gossypium australe</name>
    <dbReference type="NCBI Taxonomy" id="47621"/>
    <lineage>
        <taxon>Eukaryota</taxon>
        <taxon>Viridiplantae</taxon>
        <taxon>Streptophyta</taxon>
        <taxon>Embryophyta</taxon>
        <taxon>Tracheophyta</taxon>
        <taxon>Spermatophyta</taxon>
        <taxon>Magnoliopsida</taxon>
        <taxon>eudicotyledons</taxon>
        <taxon>Gunneridae</taxon>
        <taxon>Pentapetalae</taxon>
        <taxon>rosids</taxon>
        <taxon>malvids</taxon>
        <taxon>Malvales</taxon>
        <taxon>Malvaceae</taxon>
        <taxon>Malvoideae</taxon>
        <taxon>Gossypium</taxon>
    </lineage>
</organism>
<dbReference type="EMBL" id="SMMG02000003">
    <property type="protein sequence ID" value="KAA3479444.1"/>
    <property type="molecule type" value="Genomic_DNA"/>
</dbReference>
<evidence type="ECO:0000313" key="2">
    <source>
        <dbReference type="Proteomes" id="UP000325315"/>
    </source>
</evidence>
<protein>
    <submittedName>
        <fullName evidence="1">NAC domain-containing protein 82</fullName>
    </submittedName>
</protein>
<dbReference type="OrthoDB" id="1751415at2759"/>